<protein>
    <submittedName>
        <fullName evidence="1">Uncharacterized protein</fullName>
    </submittedName>
</protein>
<accession>A0A0V1BZY1</accession>
<name>A0A0V1BZY1_TRISP</name>
<dbReference type="EMBL" id="JYDH01000003">
    <property type="protein sequence ID" value="KRY42496.1"/>
    <property type="molecule type" value="Genomic_DNA"/>
</dbReference>
<comment type="caution">
    <text evidence="1">The sequence shown here is derived from an EMBL/GenBank/DDBJ whole genome shotgun (WGS) entry which is preliminary data.</text>
</comment>
<evidence type="ECO:0000313" key="2">
    <source>
        <dbReference type="Proteomes" id="UP000054776"/>
    </source>
</evidence>
<gene>
    <name evidence="1" type="ORF">T01_12001</name>
</gene>
<evidence type="ECO:0000313" key="1">
    <source>
        <dbReference type="EMBL" id="KRY42496.1"/>
    </source>
</evidence>
<sequence>MSSRMPGVYNSEDKIPSGNLKIPPWSLEKVPLVQWQFMKITIVDDHALLLRMASPKYTFYMTFTVKVKRTNLSPESHLFFTMFSIHCLLRSVISEVLSFQNHLIFELLHNN</sequence>
<dbReference type="InParanoid" id="A0A0V1BZY1"/>
<reference evidence="1 2" key="1">
    <citation type="submission" date="2015-01" db="EMBL/GenBank/DDBJ databases">
        <title>Evolution of Trichinella species and genotypes.</title>
        <authorList>
            <person name="Korhonen P.K."/>
            <person name="Edoardo P."/>
            <person name="Giuseppe L.R."/>
            <person name="Gasser R.B."/>
        </authorList>
    </citation>
    <scope>NUCLEOTIDE SEQUENCE [LARGE SCALE GENOMIC DNA]</scope>
    <source>
        <strain evidence="1">ISS3</strain>
    </source>
</reference>
<dbReference type="AlphaFoldDB" id="A0A0V1BZY1"/>
<keyword evidence="2" id="KW-1185">Reference proteome</keyword>
<dbReference type="Proteomes" id="UP000054776">
    <property type="component" value="Unassembled WGS sequence"/>
</dbReference>
<proteinExistence type="predicted"/>
<organism evidence="1 2">
    <name type="scientific">Trichinella spiralis</name>
    <name type="common">Trichina worm</name>
    <dbReference type="NCBI Taxonomy" id="6334"/>
    <lineage>
        <taxon>Eukaryota</taxon>
        <taxon>Metazoa</taxon>
        <taxon>Ecdysozoa</taxon>
        <taxon>Nematoda</taxon>
        <taxon>Enoplea</taxon>
        <taxon>Dorylaimia</taxon>
        <taxon>Trichinellida</taxon>
        <taxon>Trichinellidae</taxon>
        <taxon>Trichinella</taxon>
    </lineage>
</organism>